<evidence type="ECO:0000313" key="3">
    <source>
        <dbReference type="Proteomes" id="UP000198727"/>
    </source>
</evidence>
<keyword evidence="3" id="KW-1185">Reference proteome</keyword>
<reference evidence="3" key="1">
    <citation type="submission" date="2016-10" db="EMBL/GenBank/DDBJ databases">
        <authorList>
            <person name="Varghese N."/>
            <person name="Submissions S."/>
        </authorList>
    </citation>
    <scope>NUCLEOTIDE SEQUENCE [LARGE SCALE GENOMIC DNA]</scope>
    <source>
        <strain evidence="3">CGMCC 4.5579</strain>
    </source>
</reference>
<feature type="chain" id="PRO_5039476729" evidence="1">
    <location>
        <begin position="25"/>
        <end position="113"/>
    </location>
</feature>
<dbReference type="Proteomes" id="UP000198727">
    <property type="component" value="Unassembled WGS sequence"/>
</dbReference>
<protein>
    <submittedName>
        <fullName evidence="2">Uncharacterized protein</fullName>
    </submittedName>
</protein>
<evidence type="ECO:0000256" key="1">
    <source>
        <dbReference type="SAM" id="SignalP"/>
    </source>
</evidence>
<proteinExistence type="predicted"/>
<accession>A0A1I5PT48</accession>
<dbReference type="RefSeq" id="WP_092529153.1">
    <property type="nucleotide sequence ID" value="NZ_FOWW01000002.1"/>
</dbReference>
<sequence>MRTFAKIVVTAGVALAAGVLPVTAASAQPQAAAAPVDLVTKHCGKNTNYVGYIRRPGKDALCLRPGTRTWGGFEIFECAGKVTVYFKDGTKFYCGAGVNFPKYGGLVKTVATR</sequence>
<name>A0A1I5PT48_9PSEU</name>
<dbReference type="EMBL" id="FOWW01000002">
    <property type="protein sequence ID" value="SFP36826.1"/>
    <property type="molecule type" value="Genomic_DNA"/>
</dbReference>
<dbReference type="AlphaFoldDB" id="A0A1I5PT48"/>
<organism evidence="2 3">
    <name type="scientific">Amycolatopsis arida</name>
    <dbReference type="NCBI Taxonomy" id="587909"/>
    <lineage>
        <taxon>Bacteria</taxon>
        <taxon>Bacillati</taxon>
        <taxon>Actinomycetota</taxon>
        <taxon>Actinomycetes</taxon>
        <taxon>Pseudonocardiales</taxon>
        <taxon>Pseudonocardiaceae</taxon>
        <taxon>Amycolatopsis</taxon>
    </lineage>
</organism>
<gene>
    <name evidence="2" type="ORF">SAMN05421810_102379</name>
</gene>
<dbReference type="OrthoDB" id="3630029at2"/>
<keyword evidence="1" id="KW-0732">Signal</keyword>
<dbReference type="STRING" id="587909.SAMN05421810_102379"/>
<feature type="signal peptide" evidence="1">
    <location>
        <begin position="1"/>
        <end position="24"/>
    </location>
</feature>
<evidence type="ECO:0000313" key="2">
    <source>
        <dbReference type="EMBL" id="SFP36826.1"/>
    </source>
</evidence>